<dbReference type="EMBL" id="CAXDID020000342">
    <property type="protein sequence ID" value="CAL6079713.1"/>
    <property type="molecule type" value="Genomic_DNA"/>
</dbReference>
<gene>
    <name evidence="1" type="ORF">HINF_LOCUS48936</name>
    <name evidence="2" type="ORF">HINF_LOCUS59516</name>
</gene>
<evidence type="ECO:0000313" key="2">
    <source>
        <dbReference type="EMBL" id="CAL6079713.1"/>
    </source>
</evidence>
<dbReference type="AlphaFoldDB" id="A0AA86QKP5"/>
<reference evidence="2 3" key="2">
    <citation type="submission" date="2024-07" db="EMBL/GenBank/DDBJ databases">
        <authorList>
            <person name="Akdeniz Z."/>
        </authorList>
    </citation>
    <scope>NUCLEOTIDE SEQUENCE [LARGE SCALE GENOMIC DNA]</scope>
</reference>
<protein>
    <submittedName>
        <fullName evidence="2">Hypothetical_protein</fullName>
    </submittedName>
</protein>
<comment type="caution">
    <text evidence="1">The sequence shown here is derived from an EMBL/GenBank/DDBJ whole genome shotgun (WGS) entry which is preliminary data.</text>
</comment>
<evidence type="ECO:0000313" key="3">
    <source>
        <dbReference type="Proteomes" id="UP001642409"/>
    </source>
</evidence>
<sequence>MVLLCAEVFEMKSGNPNRLRDSDLSFENCTGPTARAIVARGCASFQSSVPAPDAACCVASDQMSLAKNHRNSLLMAVVTDPFGRSAPLSLVDAALKRKYPMSTPRFRSQANTQDNSCACLGEPGTYIPHLFSHLKLL</sequence>
<dbReference type="Proteomes" id="UP001642409">
    <property type="component" value="Unassembled WGS sequence"/>
</dbReference>
<organism evidence="1">
    <name type="scientific">Hexamita inflata</name>
    <dbReference type="NCBI Taxonomy" id="28002"/>
    <lineage>
        <taxon>Eukaryota</taxon>
        <taxon>Metamonada</taxon>
        <taxon>Diplomonadida</taxon>
        <taxon>Hexamitidae</taxon>
        <taxon>Hexamitinae</taxon>
        <taxon>Hexamita</taxon>
    </lineage>
</organism>
<proteinExistence type="predicted"/>
<dbReference type="EMBL" id="CATOUU010000939">
    <property type="protein sequence ID" value="CAI9961291.1"/>
    <property type="molecule type" value="Genomic_DNA"/>
</dbReference>
<reference evidence="1" key="1">
    <citation type="submission" date="2023-06" db="EMBL/GenBank/DDBJ databases">
        <authorList>
            <person name="Kurt Z."/>
        </authorList>
    </citation>
    <scope>NUCLEOTIDE SEQUENCE</scope>
</reference>
<evidence type="ECO:0000313" key="1">
    <source>
        <dbReference type="EMBL" id="CAI9961291.1"/>
    </source>
</evidence>
<keyword evidence="3" id="KW-1185">Reference proteome</keyword>
<accession>A0AA86QKP5</accession>
<name>A0AA86QKP5_9EUKA</name>